<dbReference type="RefSeq" id="WP_114453700.1">
    <property type="nucleotide sequence ID" value="NZ_QPJC01000008.1"/>
</dbReference>
<dbReference type="Proteomes" id="UP000253495">
    <property type="component" value="Unassembled WGS sequence"/>
</dbReference>
<feature type="signal peptide" evidence="2">
    <location>
        <begin position="1"/>
        <end position="30"/>
    </location>
</feature>
<dbReference type="AlphaFoldDB" id="A0A368VN13"/>
<sequence>MIAVRNVYRGLIAGALGLPLAFGAPSVALAGEYDKDGGGYHKSDEGHGNKDDGENGKKDGKGDRKKSDAGDGDKAVDASRPSSEQVQGQENTGGQEQETDQKNASSFSIYQFVFGGKGDPLQTVTPMVDQTNEGTTEQNQGFAQGQASEQGQDVSQGATLNKGSGTSEDTRTEETSEQGQGSGQGQTAEEGQATEKM</sequence>
<accession>A0A368VN13</accession>
<evidence type="ECO:0000256" key="1">
    <source>
        <dbReference type="SAM" id="MobiDB-lite"/>
    </source>
</evidence>
<gene>
    <name evidence="3" type="ORF">DFQ14_108178</name>
</gene>
<feature type="chain" id="PRO_5016670461" evidence="2">
    <location>
        <begin position="31"/>
        <end position="197"/>
    </location>
</feature>
<dbReference type="EMBL" id="QPJC01000008">
    <property type="protein sequence ID" value="RCW42918.1"/>
    <property type="molecule type" value="Genomic_DNA"/>
</dbReference>
<comment type="caution">
    <text evidence="3">The sequence shown here is derived from an EMBL/GenBank/DDBJ whole genome shotgun (WGS) entry which is preliminary data.</text>
</comment>
<protein>
    <submittedName>
        <fullName evidence="3">Uncharacterized protein</fullName>
    </submittedName>
</protein>
<reference evidence="3 4" key="1">
    <citation type="submission" date="2018-07" db="EMBL/GenBank/DDBJ databases">
        <title>Genomic Encyclopedia of Type Strains, Phase III (KMG-III): the genomes of soil and plant-associated and newly described type strains.</title>
        <authorList>
            <person name="Whitman W."/>
        </authorList>
    </citation>
    <scope>NUCLEOTIDE SEQUENCE [LARGE SCALE GENOMIC DNA]</scope>
    <source>
        <strain evidence="3 4">CECT 8575</strain>
    </source>
</reference>
<proteinExistence type="predicted"/>
<name>A0A368VN13_9ACTN</name>
<feature type="compositionally biased region" description="Low complexity" evidence="1">
    <location>
        <begin position="84"/>
        <end position="96"/>
    </location>
</feature>
<feature type="compositionally biased region" description="Polar residues" evidence="1">
    <location>
        <begin position="122"/>
        <end position="163"/>
    </location>
</feature>
<evidence type="ECO:0000256" key="2">
    <source>
        <dbReference type="SAM" id="SignalP"/>
    </source>
</evidence>
<feature type="region of interest" description="Disordered" evidence="1">
    <location>
        <begin position="31"/>
        <end position="197"/>
    </location>
</feature>
<keyword evidence="4" id="KW-1185">Reference proteome</keyword>
<evidence type="ECO:0000313" key="3">
    <source>
        <dbReference type="EMBL" id="RCW42918.1"/>
    </source>
</evidence>
<evidence type="ECO:0000313" key="4">
    <source>
        <dbReference type="Proteomes" id="UP000253495"/>
    </source>
</evidence>
<organism evidence="3 4">
    <name type="scientific">Halopolyspora algeriensis</name>
    <dbReference type="NCBI Taxonomy" id="1500506"/>
    <lineage>
        <taxon>Bacteria</taxon>
        <taxon>Bacillati</taxon>
        <taxon>Actinomycetota</taxon>
        <taxon>Actinomycetes</taxon>
        <taxon>Actinomycetes incertae sedis</taxon>
        <taxon>Halopolyspora</taxon>
    </lineage>
</organism>
<keyword evidence="2" id="KW-0732">Signal</keyword>
<feature type="compositionally biased region" description="Basic and acidic residues" evidence="1">
    <location>
        <begin position="32"/>
        <end position="77"/>
    </location>
</feature>